<feature type="transmembrane region" description="Helical" evidence="1">
    <location>
        <begin position="51"/>
        <end position="71"/>
    </location>
</feature>
<organism evidence="2 3">
    <name type="scientific">Candidatus Magasanikbacteria bacterium CG10_big_fil_rev_8_21_14_0_10_42_10</name>
    <dbReference type="NCBI Taxonomy" id="1974649"/>
    <lineage>
        <taxon>Bacteria</taxon>
        <taxon>Candidatus Magasanikiibacteriota</taxon>
    </lineage>
</organism>
<reference evidence="3" key="1">
    <citation type="submission" date="2017-09" db="EMBL/GenBank/DDBJ databases">
        <title>Depth-based differentiation of microbial function through sediment-hosted aquifers and enrichment of novel symbionts in the deep terrestrial subsurface.</title>
        <authorList>
            <person name="Probst A.J."/>
            <person name="Ladd B."/>
            <person name="Jarett J.K."/>
            <person name="Geller-Mcgrath D.E."/>
            <person name="Sieber C.M.K."/>
            <person name="Emerson J.B."/>
            <person name="Anantharaman K."/>
            <person name="Thomas B.C."/>
            <person name="Malmstrom R."/>
            <person name="Stieglmeier M."/>
            <person name="Klingl A."/>
            <person name="Woyke T."/>
            <person name="Ryan C.M."/>
            <person name="Banfield J.F."/>
        </authorList>
    </citation>
    <scope>NUCLEOTIDE SEQUENCE [LARGE SCALE GENOMIC DNA]</scope>
</reference>
<keyword evidence="1" id="KW-1133">Transmembrane helix</keyword>
<comment type="caution">
    <text evidence="2">The sequence shown here is derived from an EMBL/GenBank/DDBJ whole genome shotgun (WGS) entry which is preliminary data.</text>
</comment>
<protein>
    <submittedName>
        <fullName evidence="2">Uncharacterized protein</fullName>
    </submittedName>
</protein>
<evidence type="ECO:0000313" key="2">
    <source>
        <dbReference type="EMBL" id="PIR76198.1"/>
    </source>
</evidence>
<evidence type="ECO:0000313" key="3">
    <source>
        <dbReference type="Proteomes" id="UP000231530"/>
    </source>
</evidence>
<dbReference type="EMBL" id="PFBY01000038">
    <property type="protein sequence ID" value="PIR76198.1"/>
    <property type="molecule type" value="Genomic_DNA"/>
</dbReference>
<feature type="transmembrane region" description="Helical" evidence="1">
    <location>
        <begin position="20"/>
        <end position="39"/>
    </location>
</feature>
<keyword evidence="1" id="KW-0812">Transmembrane</keyword>
<proteinExistence type="predicted"/>
<gene>
    <name evidence="2" type="ORF">COU32_03520</name>
</gene>
<evidence type="ECO:0000256" key="1">
    <source>
        <dbReference type="SAM" id="Phobius"/>
    </source>
</evidence>
<name>A0A2H0TVL7_9BACT</name>
<accession>A0A2H0TVL7</accession>
<sequence length="97" mass="11705">MTRYWFKRKLFGWGWQPATWEGWLVIIGFIAILFANFFFRYADVIDLDERYAYRFVAETCGLIVLLILICLRTGEKPRWQWGKHIEDEQDQDPTAPR</sequence>
<keyword evidence="1" id="KW-0472">Membrane</keyword>
<dbReference type="AlphaFoldDB" id="A0A2H0TVL7"/>
<dbReference type="Proteomes" id="UP000231530">
    <property type="component" value="Unassembled WGS sequence"/>
</dbReference>